<keyword evidence="6" id="KW-1185">Reference proteome</keyword>
<dbReference type="WBParaSite" id="EVEC_0000515301-mRNA-1">
    <property type="protein sequence ID" value="EVEC_0000515301-mRNA-1"/>
    <property type="gene ID" value="EVEC_0000515301"/>
</dbReference>
<feature type="compositionally biased region" description="Low complexity" evidence="3">
    <location>
        <begin position="194"/>
        <end position="208"/>
    </location>
</feature>
<gene>
    <name evidence="5" type="ORF">EVEC_LOCUS4806</name>
</gene>
<keyword evidence="2" id="KW-0539">Nucleus</keyword>
<evidence type="ECO:0000313" key="5">
    <source>
        <dbReference type="EMBL" id="VDD90055.1"/>
    </source>
</evidence>
<evidence type="ECO:0000259" key="4">
    <source>
        <dbReference type="Pfam" id="PF10187"/>
    </source>
</evidence>
<dbReference type="STRING" id="51028.A0A0N4V4Q6"/>
<comment type="subcellular location">
    <subcellularLocation>
        <location evidence="1">Nucleus</location>
    </subcellularLocation>
</comment>
<dbReference type="Proteomes" id="UP000274131">
    <property type="component" value="Unassembled WGS sequence"/>
</dbReference>
<evidence type="ECO:0000313" key="6">
    <source>
        <dbReference type="Proteomes" id="UP000274131"/>
    </source>
</evidence>
<sequence>MGDRFVSTKELEEIRKRRQEEWEKVRKPEDPIEAPEEQIDHRSLYERLKEVRDKKQAEWEEEHKFKNMIRGLDTEESDFLSKVDSLRAEQDRKKKEEEMAILSEFNKARSKEMDESAVSAVPQLKPPAVNSKGSKESKQAALIKGAIKRKSSGDVPDSDNKKIAVVNPKPNGAKPIAVSAIKIIGHLPGIVHYSSSSDSDSTSDSNSDSTDDMPVLPVLIQSTPEKNEKSKPSSTDDTEEE</sequence>
<dbReference type="PANTHER" id="PTHR13495">
    <property type="entry name" value="NEFA-INTERACTING NUCLEAR PROTEIN NIP30"/>
    <property type="match status" value="1"/>
</dbReference>
<dbReference type="OrthoDB" id="75807at2759"/>
<dbReference type="GO" id="GO:0005634">
    <property type="term" value="C:nucleus"/>
    <property type="evidence" value="ECO:0007669"/>
    <property type="project" value="UniProtKB-SubCell"/>
</dbReference>
<feature type="region of interest" description="Disordered" evidence="3">
    <location>
        <begin position="190"/>
        <end position="241"/>
    </location>
</feature>
<evidence type="ECO:0000256" key="3">
    <source>
        <dbReference type="SAM" id="MobiDB-lite"/>
    </source>
</evidence>
<dbReference type="InterPro" id="IPR019331">
    <property type="entry name" value="FAM192A/Fyv6_N"/>
</dbReference>
<organism evidence="7">
    <name type="scientific">Enterobius vermicularis</name>
    <name type="common">Human pinworm</name>
    <dbReference type="NCBI Taxonomy" id="51028"/>
    <lineage>
        <taxon>Eukaryota</taxon>
        <taxon>Metazoa</taxon>
        <taxon>Ecdysozoa</taxon>
        <taxon>Nematoda</taxon>
        <taxon>Chromadorea</taxon>
        <taxon>Rhabditida</taxon>
        <taxon>Spirurina</taxon>
        <taxon>Oxyuridomorpha</taxon>
        <taxon>Oxyuroidea</taxon>
        <taxon>Oxyuridae</taxon>
        <taxon>Enterobius</taxon>
    </lineage>
</organism>
<dbReference type="InterPro" id="IPR039845">
    <property type="entry name" value="FAM192A"/>
</dbReference>
<dbReference type="PANTHER" id="PTHR13495:SF0">
    <property type="entry name" value="PSME3-INTERACTING PROTEIN"/>
    <property type="match status" value="1"/>
</dbReference>
<evidence type="ECO:0000313" key="7">
    <source>
        <dbReference type="WBParaSite" id="EVEC_0000515301-mRNA-1"/>
    </source>
</evidence>
<dbReference type="AlphaFoldDB" id="A0A0N4V4Q6"/>
<feature type="region of interest" description="Disordered" evidence="3">
    <location>
        <begin position="106"/>
        <end position="174"/>
    </location>
</feature>
<feature type="region of interest" description="Disordered" evidence="3">
    <location>
        <begin position="19"/>
        <end position="38"/>
    </location>
</feature>
<reference evidence="7" key="1">
    <citation type="submission" date="2017-02" db="UniProtKB">
        <authorList>
            <consortium name="WormBaseParasite"/>
        </authorList>
    </citation>
    <scope>IDENTIFICATION</scope>
</reference>
<protein>
    <submittedName>
        <fullName evidence="7">Nefa_Nip30_N domain-containing protein</fullName>
    </submittedName>
</protein>
<evidence type="ECO:0000256" key="2">
    <source>
        <dbReference type="ARBA" id="ARBA00023242"/>
    </source>
</evidence>
<dbReference type="EMBL" id="UXUI01007968">
    <property type="protein sequence ID" value="VDD90055.1"/>
    <property type="molecule type" value="Genomic_DNA"/>
</dbReference>
<evidence type="ECO:0000256" key="1">
    <source>
        <dbReference type="ARBA" id="ARBA00004123"/>
    </source>
</evidence>
<feature type="compositionally biased region" description="Basic and acidic residues" evidence="3">
    <location>
        <begin position="19"/>
        <end position="30"/>
    </location>
</feature>
<name>A0A0N4V4Q6_ENTVE</name>
<feature type="domain" description="FAM192A/Fyv6 N-terminal" evidence="4">
    <location>
        <begin position="5"/>
        <end position="105"/>
    </location>
</feature>
<dbReference type="Pfam" id="PF10187">
    <property type="entry name" value="FAM192A_Fyv6_N"/>
    <property type="match status" value="1"/>
</dbReference>
<accession>A0A0N4V4Q6</accession>
<proteinExistence type="predicted"/>
<reference evidence="5 6" key="2">
    <citation type="submission" date="2018-10" db="EMBL/GenBank/DDBJ databases">
        <authorList>
            <consortium name="Pathogen Informatics"/>
        </authorList>
    </citation>
    <scope>NUCLEOTIDE SEQUENCE [LARGE SCALE GENOMIC DNA]</scope>
</reference>